<name>A0A066ZTH5_HYDMR</name>
<dbReference type="InterPro" id="IPR002569">
    <property type="entry name" value="Met_Sox_Rdtase_MsrA_dom"/>
</dbReference>
<dbReference type="AlphaFoldDB" id="A0A066ZTH5"/>
<dbReference type="Gene3D" id="3.40.30.10">
    <property type="entry name" value="Glutaredoxin"/>
    <property type="match status" value="1"/>
</dbReference>
<reference evidence="10 11" key="1">
    <citation type="submission" date="2014-04" db="EMBL/GenBank/DDBJ databases">
        <title>Draft genome sequence of Hydrogenovibrio marinus MH-110, a model organism for aerobic H2 metabolism.</title>
        <authorList>
            <person name="Cha H.J."/>
            <person name="Jo B.H."/>
            <person name="Hwang B.H."/>
        </authorList>
    </citation>
    <scope>NUCLEOTIDE SEQUENCE [LARGE SCALE GENOMIC DNA]</scope>
    <source>
        <strain evidence="10 11">MH-110</strain>
    </source>
</reference>
<dbReference type="Pfam" id="PF01641">
    <property type="entry name" value="SelR"/>
    <property type="match status" value="1"/>
</dbReference>
<dbReference type="InterPro" id="IPR050162">
    <property type="entry name" value="MsrA_MetSO_reductase"/>
</dbReference>
<dbReference type="PROSITE" id="PS51790">
    <property type="entry name" value="MSRB"/>
    <property type="match status" value="1"/>
</dbReference>
<dbReference type="InterPro" id="IPR036249">
    <property type="entry name" value="Thioredoxin-like_sf"/>
</dbReference>
<evidence type="ECO:0000256" key="3">
    <source>
        <dbReference type="ARBA" id="ARBA00023268"/>
    </source>
</evidence>
<protein>
    <recommendedName>
        <fullName evidence="8">Peptide methionine sulfoxide reductase MsrA</fullName>
        <shortName evidence="8">Protein-methionine-S-oxide reductase</shortName>
        <ecNumber evidence="8">1.8.4.11</ecNumber>
    </recommendedName>
    <alternativeName>
        <fullName evidence="8">Peptide-methionine (S)-S-oxide reductase</fullName>
        <shortName evidence="8">Peptide Met(O) reductase</shortName>
    </alternativeName>
</protein>
<dbReference type="InterPro" id="IPR012336">
    <property type="entry name" value="Thioredoxin-like_fold"/>
</dbReference>
<dbReference type="Proteomes" id="UP000027341">
    <property type="component" value="Unassembled WGS sequence"/>
</dbReference>
<evidence type="ECO:0000256" key="8">
    <source>
        <dbReference type="HAMAP-Rule" id="MF_01401"/>
    </source>
</evidence>
<keyword evidence="11" id="KW-1185">Reference proteome</keyword>
<dbReference type="SUPFAM" id="SSF52833">
    <property type="entry name" value="Thioredoxin-like"/>
    <property type="match status" value="1"/>
</dbReference>
<evidence type="ECO:0000256" key="7">
    <source>
        <dbReference type="ARBA" id="ARBA00048782"/>
    </source>
</evidence>
<organism evidence="10 11">
    <name type="scientific">Hydrogenovibrio marinus</name>
    <dbReference type="NCBI Taxonomy" id="28885"/>
    <lineage>
        <taxon>Bacteria</taxon>
        <taxon>Pseudomonadati</taxon>
        <taxon>Pseudomonadota</taxon>
        <taxon>Gammaproteobacteria</taxon>
        <taxon>Thiotrichales</taxon>
        <taxon>Piscirickettsiaceae</taxon>
        <taxon>Hydrogenovibrio</taxon>
    </lineage>
</organism>
<dbReference type="NCBIfam" id="TIGR00401">
    <property type="entry name" value="msrA"/>
    <property type="match status" value="1"/>
</dbReference>
<dbReference type="GO" id="GO:0033743">
    <property type="term" value="F:peptide-methionine (R)-S-oxide reductase activity"/>
    <property type="evidence" value="ECO:0007669"/>
    <property type="project" value="UniProtKB-EC"/>
</dbReference>
<evidence type="ECO:0000256" key="4">
    <source>
        <dbReference type="ARBA" id="ARBA00024679"/>
    </source>
</evidence>
<dbReference type="SUPFAM" id="SSF55068">
    <property type="entry name" value="Peptide methionine sulfoxide reductase"/>
    <property type="match status" value="1"/>
</dbReference>
<dbReference type="STRING" id="28885.EI16_11100"/>
<dbReference type="EMBL" id="JMIU01000001">
    <property type="protein sequence ID" value="KDN96782.1"/>
    <property type="molecule type" value="Genomic_DNA"/>
</dbReference>
<evidence type="ECO:0000313" key="10">
    <source>
        <dbReference type="EMBL" id="KDN96782.1"/>
    </source>
</evidence>
<dbReference type="GO" id="GO:0034599">
    <property type="term" value="P:cellular response to oxidative stress"/>
    <property type="evidence" value="ECO:0007669"/>
    <property type="project" value="TreeGrafter"/>
</dbReference>
<dbReference type="SUPFAM" id="SSF51316">
    <property type="entry name" value="Mss4-like"/>
    <property type="match status" value="1"/>
</dbReference>
<dbReference type="HAMAP" id="MF_01401">
    <property type="entry name" value="MsrA"/>
    <property type="match status" value="1"/>
</dbReference>
<dbReference type="GO" id="GO:0008113">
    <property type="term" value="F:peptide-methionine (S)-S-oxide reductase activity"/>
    <property type="evidence" value="ECO:0007669"/>
    <property type="project" value="UniProtKB-UniRule"/>
</dbReference>
<dbReference type="PANTHER" id="PTHR42799">
    <property type="entry name" value="MITOCHONDRIAL PEPTIDE METHIONINE SULFOXIDE REDUCTASE"/>
    <property type="match status" value="1"/>
</dbReference>
<evidence type="ECO:0000256" key="6">
    <source>
        <dbReference type="ARBA" id="ARBA00048488"/>
    </source>
</evidence>
<dbReference type="NCBIfam" id="TIGR00357">
    <property type="entry name" value="peptide-methionine (R)-S-oxide reductase MsrB"/>
    <property type="match status" value="1"/>
</dbReference>
<dbReference type="InterPro" id="IPR011057">
    <property type="entry name" value="Mss4-like_sf"/>
</dbReference>
<feature type="active site" evidence="8">
    <location>
        <position position="63"/>
    </location>
</feature>
<evidence type="ECO:0000256" key="5">
    <source>
        <dbReference type="ARBA" id="ARBA00047806"/>
    </source>
</evidence>
<comment type="function">
    <text evidence="4 8">Has an important function as a repair enzyme for proteins that have been inactivated by oxidation. Catalyzes the reversible oxidation-reduction of methionine sulfoxide in proteins to methionine.</text>
</comment>
<evidence type="ECO:0000256" key="2">
    <source>
        <dbReference type="ARBA" id="ARBA00023002"/>
    </source>
</evidence>
<comment type="similarity">
    <text evidence="1 8">Belongs to the MsrA Met sulfoxide reductase family.</text>
</comment>
<dbReference type="Pfam" id="PF01625">
    <property type="entry name" value="PMSR"/>
    <property type="match status" value="1"/>
</dbReference>
<dbReference type="PANTHER" id="PTHR42799:SF2">
    <property type="entry name" value="MITOCHONDRIAL PEPTIDE METHIONINE SULFOXIDE REDUCTASE"/>
    <property type="match status" value="1"/>
</dbReference>
<accession>A0A066ZTH5</accession>
<proteinExistence type="inferred from homology"/>
<dbReference type="InterPro" id="IPR036509">
    <property type="entry name" value="Met_Sox_Rdtase_MsrA_sf"/>
</dbReference>
<sequence>MTTQIYHSRILPTLWFALLSMLFFSVQGCAQENQMNNTQSTNDVVSARETPMKSETIVLGMGCFWGAEKRMGEIPGVTHVEVGYAGGDAKQAGYYDVLGLEREIEQGKSHARNHAEVVKVTFNPQVVSLKTVLIKFWENHDPTQGNRQGNDIGTNYRSAIYYTEPSQKAVAEETEAEYQKALTKAGYGKITTEIAPVHNYIEAEEYHQDYLKKNPNGYCGLGGTGVAYPGSNNAVSGHPILDASKLNKDKQLIVFEAEDCPYCKLFTKEVLSGWKADVSVVTTLNPNPPKGWTLEKPLFATPTIVFFEHGKEVSRYTGYSGDKDRFWKWLGFRLLTPEQRKIAFNKGTEWAFTGSHLDEHRAGTYVDPITGAALFRSDTKFNSGTGWPSFFNPVKGAVLERPDDSHGMQRTEVISASSGIHLGHVFNDGPPPTHKRYCINGNVLKFVPDEAEKK</sequence>
<dbReference type="Gene3D" id="3.30.1060.10">
    <property type="entry name" value="Peptide methionine sulphoxide reductase MsrA"/>
    <property type="match status" value="1"/>
</dbReference>
<dbReference type="EC" id="1.8.4.11" evidence="8"/>
<comment type="caution">
    <text evidence="10">The sequence shown here is derived from an EMBL/GenBank/DDBJ whole genome shotgun (WGS) entry which is preliminary data.</text>
</comment>
<keyword evidence="2 8" id="KW-0560">Oxidoreductase</keyword>
<evidence type="ECO:0000259" key="9">
    <source>
        <dbReference type="PROSITE" id="PS51790"/>
    </source>
</evidence>
<dbReference type="InterPro" id="IPR002579">
    <property type="entry name" value="Met_Sox_Rdtase_MsrB_dom"/>
</dbReference>
<keyword evidence="3" id="KW-0511">Multifunctional enzyme</keyword>
<dbReference type="Gene3D" id="2.170.150.20">
    <property type="entry name" value="Peptide methionine sulfoxide reductase"/>
    <property type="match status" value="1"/>
</dbReference>
<comment type="catalytic activity">
    <reaction evidence="6">
        <text>L-methionyl-[protein] + [thioredoxin]-disulfide + H2O = L-methionyl-(R)-S-oxide-[protein] + [thioredoxin]-dithiol</text>
        <dbReference type="Rhea" id="RHEA:24164"/>
        <dbReference type="Rhea" id="RHEA-COMP:10698"/>
        <dbReference type="Rhea" id="RHEA-COMP:10700"/>
        <dbReference type="Rhea" id="RHEA-COMP:12313"/>
        <dbReference type="Rhea" id="RHEA-COMP:12314"/>
        <dbReference type="ChEBI" id="CHEBI:15377"/>
        <dbReference type="ChEBI" id="CHEBI:16044"/>
        <dbReference type="ChEBI" id="CHEBI:29950"/>
        <dbReference type="ChEBI" id="CHEBI:45764"/>
        <dbReference type="ChEBI" id="CHEBI:50058"/>
        <dbReference type="EC" id="1.8.4.12"/>
    </reaction>
</comment>
<comment type="catalytic activity">
    <reaction evidence="5 8">
        <text>L-methionyl-[protein] + [thioredoxin]-disulfide + H2O = L-methionyl-(S)-S-oxide-[protein] + [thioredoxin]-dithiol</text>
        <dbReference type="Rhea" id="RHEA:14217"/>
        <dbReference type="Rhea" id="RHEA-COMP:10698"/>
        <dbReference type="Rhea" id="RHEA-COMP:10700"/>
        <dbReference type="Rhea" id="RHEA-COMP:12313"/>
        <dbReference type="Rhea" id="RHEA-COMP:12315"/>
        <dbReference type="ChEBI" id="CHEBI:15377"/>
        <dbReference type="ChEBI" id="CHEBI:16044"/>
        <dbReference type="ChEBI" id="CHEBI:29950"/>
        <dbReference type="ChEBI" id="CHEBI:44120"/>
        <dbReference type="ChEBI" id="CHEBI:50058"/>
        <dbReference type="EC" id="1.8.4.11"/>
    </reaction>
</comment>
<feature type="domain" description="MsrB" evidence="9">
    <location>
        <begin position="328"/>
        <end position="449"/>
    </location>
</feature>
<evidence type="ECO:0000256" key="1">
    <source>
        <dbReference type="ARBA" id="ARBA00005591"/>
    </source>
</evidence>
<evidence type="ECO:0000313" key="11">
    <source>
        <dbReference type="Proteomes" id="UP000027341"/>
    </source>
</evidence>
<comment type="catalytic activity">
    <reaction evidence="7 8">
        <text>[thioredoxin]-disulfide + L-methionine + H2O = L-methionine (S)-S-oxide + [thioredoxin]-dithiol</text>
        <dbReference type="Rhea" id="RHEA:19993"/>
        <dbReference type="Rhea" id="RHEA-COMP:10698"/>
        <dbReference type="Rhea" id="RHEA-COMP:10700"/>
        <dbReference type="ChEBI" id="CHEBI:15377"/>
        <dbReference type="ChEBI" id="CHEBI:29950"/>
        <dbReference type="ChEBI" id="CHEBI:50058"/>
        <dbReference type="ChEBI" id="CHEBI:57844"/>
        <dbReference type="ChEBI" id="CHEBI:58772"/>
        <dbReference type="EC" id="1.8.4.11"/>
    </reaction>
</comment>
<dbReference type="GO" id="GO:0033744">
    <property type="term" value="F:L-methionine:thioredoxin-disulfide S-oxidoreductase activity"/>
    <property type="evidence" value="ECO:0007669"/>
    <property type="project" value="RHEA"/>
</dbReference>
<dbReference type="Pfam" id="PF13098">
    <property type="entry name" value="Thioredoxin_2"/>
    <property type="match status" value="1"/>
</dbReference>
<dbReference type="RefSeq" id="WP_232087798.1">
    <property type="nucleotide sequence ID" value="NZ_AP020335.1"/>
</dbReference>
<gene>
    <name evidence="8" type="primary">msrA</name>
    <name evidence="10" type="ORF">EI16_11100</name>
</gene>
<dbReference type="GO" id="GO:0005737">
    <property type="term" value="C:cytoplasm"/>
    <property type="evidence" value="ECO:0007669"/>
    <property type="project" value="TreeGrafter"/>
</dbReference>